<accession>A0A3S8UUP8</accession>
<dbReference type="GO" id="GO:0005549">
    <property type="term" value="F:odorant binding"/>
    <property type="evidence" value="ECO:0007669"/>
    <property type="project" value="InterPro"/>
</dbReference>
<organism evidence="2">
    <name type="scientific">Holotrichia oblita</name>
    <name type="common">Chafer beetle</name>
    <dbReference type="NCBI Taxonomy" id="644536"/>
    <lineage>
        <taxon>Eukaryota</taxon>
        <taxon>Metazoa</taxon>
        <taxon>Ecdysozoa</taxon>
        <taxon>Arthropoda</taxon>
        <taxon>Hexapoda</taxon>
        <taxon>Insecta</taxon>
        <taxon>Pterygota</taxon>
        <taxon>Neoptera</taxon>
        <taxon>Endopterygota</taxon>
        <taxon>Coleoptera</taxon>
        <taxon>Polyphaga</taxon>
        <taxon>Scarabaeiformia</taxon>
        <taxon>Scarabaeidae</taxon>
        <taxon>Melolonthinae</taxon>
        <taxon>Holotrichia</taxon>
    </lineage>
</organism>
<dbReference type="CDD" id="cd23992">
    <property type="entry name" value="PBP_GOBP"/>
    <property type="match status" value="1"/>
</dbReference>
<dbReference type="Gene3D" id="1.10.238.20">
    <property type="entry name" value="Pheromone/general odorant binding protein domain"/>
    <property type="match status" value="1"/>
</dbReference>
<sequence>MEKIILLMCILSLEDVQAFSSDNQNQAITKCIQKTGVDESIVTRMGVTLDIPDNSVVKKFLACLNKKLGFQNEEGDMLFDNLRGNLVGMSSEEVNSTVSTCKQVKGTNSIENSYLVTKCIFRKIKSIIKLKKRK</sequence>
<protein>
    <submittedName>
        <fullName evidence="2">Odorant binding protein 25</fullName>
    </submittedName>
</protein>
<dbReference type="Pfam" id="PF01395">
    <property type="entry name" value="PBP_GOBP"/>
    <property type="match status" value="1"/>
</dbReference>
<reference evidence="2" key="1">
    <citation type="journal article" date="2018" name="Insect Biochem. Mol. Biol.">
        <title>Functional characterization of odorant-binding proteins from the scarab beetle Holotrichia oblita based on semiochemical-induced expression alteration and gene silencing.</title>
        <authorList>
            <person name="Yin J."/>
            <person name="Wang C."/>
            <person name="Fang C."/>
            <person name="Zhang S."/>
            <person name="Cao Y."/>
            <person name="Li K."/>
            <person name="Leal W.S."/>
        </authorList>
    </citation>
    <scope>NUCLEOTIDE SEQUENCE</scope>
</reference>
<name>A0A3S8UUP8_HOLOL</name>
<feature type="signal peptide" evidence="1">
    <location>
        <begin position="1"/>
        <end position="18"/>
    </location>
</feature>
<dbReference type="SUPFAM" id="SSF47565">
    <property type="entry name" value="Insect pheromone/odorant-binding proteins"/>
    <property type="match status" value="1"/>
</dbReference>
<gene>
    <name evidence="2" type="primary">OBP25</name>
</gene>
<feature type="chain" id="PRO_5019491204" evidence="1">
    <location>
        <begin position="19"/>
        <end position="134"/>
    </location>
</feature>
<dbReference type="InterPro" id="IPR036728">
    <property type="entry name" value="PBP_GOBP_sf"/>
</dbReference>
<evidence type="ECO:0000256" key="1">
    <source>
        <dbReference type="SAM" id="SignalP"/>
    </source>
</evidence>
<dbReference type="InterPro" id="IPR006170">
    <property type="entry name" value="PBP/GOBP"/>
</dbReference>
<keyword evidence="1" id="KW-0732">Signal</keyword>
<dbReference type="SMART" id="SM00708">
    <property type="entry name" value="PhBP"/>
    <property type="match status" value="1"/>
</dbReference>
<evidence type="ECO:0000313" key="2">
    <source>
        <dbReference type="EMBL" id="AZL87167.1"/>
    </source>
</evidence>
<proteinExistence type="evidence at transcript level"/>
<dbReference type="AlphaFoldDB" id="A0A3S8UUP8"/>
<dbReference type="EMBL" id="MK255319">
    <property type="protein sequence ID" value="AZL87167.1"/>
    <property type="molecule type" value="mRNA"/>
</dbReference>